<dbReference type="Proteomes" id="UP000824083">
    <property type="component" value="Unassembled WGS sequence"/>
</dbReference>
<dbReference type="EMBL" id="DVMY01000067">
    <property type="protein sequence ID" value="HIU37431.1"/>
    <property type="molecule type" value="Genomic_DNA"/>
</dbReference>
<accession>A0A9D1IIS4</accession>
<dbReference type="AlphaFoldDB" id="A0A9D1IIS4"/>
<proteinExistence type="predicted"/>
<reference evidence="1" key="2">
    <citation type="journal article" date="2021" name="PeerJ">
        <title>Extensive microbial diversity within the chicken gut microbiome revealed by metagenomics and culture.</title>
        <authorList>
            <person name="Gilroy R."/>
            <person name="Ravi A."/>
            <person name="Getino M."/>
            <person name="Pursley I."/>
            <person name="Horton D.L."/>
            <person name="Alikhan N.F."/>
            <person name="Baker D."/>
            <person name="Gharbi K."/>
            <person name="Hall N."/>
            <person name="Watson M."/>
            <person name="Adriaenssens E.M."/>
            <person name="Foster-Nyarko E."/>
            <person name="Jarju S."/>
            <person name="Secka A."/>
            <person name="Antonio M."/>
            <person name="Oren A."/>
            <person name="Chaudhuri R.R."/>
            <person name="La Ragione R."/>
            <person name="Hildebrand F."/>
            <person name="Pallen M.J."/>
        </authorList>
    </citation>
    <scope>NUCLEOTIDE SEQUENCE</scope>
    <source>
        <strain evidence="1">7463</strain>
    </source>
</reference>
<evidence type="ECO:0008006" key="3">
    <source>
        <dbReference type="Google" id="ProtNLM"/>
    </source>
</evidence>
<evidence type="ECO:0000313" key="1">
    <source>
        <dbReference type="EMBL" id="HIU37431.1"/>
    </source>
</evidence>
<gene>
    <name evidence="1" type="ORF">IAC56_04070</name>
</gene>
<protein>
    <recommendedName>
        <fullName evidence="3">Transposase</fullName>
    </recommendedName>
</protein>
<sequence>MIDGYLALEWNPGEYVQIDYSGDGVPITDIEGKTKMAQIFVAVLPYSGYIFAYATADQKRDSWLDALVMLFHHLLHI</sequence>
<evidence type="ECO:0000313" key="2">
    <source>
        <dbReference type="Proteomes" id="UP000824083"/>
    </source>
</evidence>
<comment type="caution">
    <text evidence="1">The sequence shown here is derived from an EMBL/GenBank/DDBJ whole genome shotgun (WGS) entry which is preliminary data.</text>
</comment>
<organism evidence="1 2">
    <name type="scientific">Candidatus Aphodousia faecigallinarum</name>
    <dbReference type="NCBI Taxonomy" id="2840677"/>
    <lineage>
        <taxon>Bacteria</taxon>
        <taxon>Pseudomonadati</taxon>
        <taxon>Pseudomonadota</taxon>
        <taxon>Betaproteobacteria</taxon>
        <taxon>Burkholderiales</taxon>
        <taxon>Sutterellaceae</taxon>
        <taxon>Sutterellaceae incertae sedis</taxon>
        <taxon>Candidatus Aphodousia</taxon>
    </lineage>
</organism>
<name>A0A9D1IIS4_9BURK</name>
<reference evidence="1" key="1">
    <citation type="submission" date="2020-10" db="EMBL/GenBank/DDBJ databases">
        <authorList>
            <person name="Gilroy R."/>
        </authorList>
    </citation>
    <scope>NUCLEOTIDE SEQUENCE</scope>
    <source>
        <strain evidence="1">7463</strain>
    </source>
</reference>